<sequence length="148" mass="17067">MNIDEFSGKYLFEPLGISPYYWSQYKNGVVDTAGSLKITPRDMTKIGVTFLNKGIWNGEQIISEQWVDKSAVSYPGNSWLSNWDDHWGMRGYSYSWWTHTFVKSGKRINMFYAAGWGGQYIMVIPELNTVVVFTGGNYLSYRPPFEMV</sequence>
<dbReference type="PANTHER" id="PTHR43283">
    <property type="entry name" value="BETA-LACTAMASE-RELATED"/>
    <property type="match status" value="1"/>
</dbReference>
<dbReference type="PANTHER" id="PTHR43283:SF7">
    <property type="entry name" value="BETA-LACTAMASE-RELATED DOMAIN-CONTAINING PROTEIN"/>
    <property type="match status" value="1"/>
</dbReference>
<dbReference type="Gene3D" id="3.40.710.10">
    <property type="entry name" value="DD-peptidase/beta-lactamase superfamily"/>
    <property type="match status" value="1"/>
</dbReference>
<reference evidence="1" key="1">
    <citation type="journal article" date="2014" name="Front. Microbiol.">
        <title>High frequency of phylogenetically diverse reductive dehalogenase-homologous genes in deep subseafloor sedimentary metagenomes.</title>
        <authorList>
            <person name="Kawai M."/>
            <person name="Futagami T."/>
            <person name="Toyoda A."/>
            <person name="Takaki Y."/>
            <person name="Nishi S."/>
            <person name="Hori S."/>
            <person name="Arai W."/>
            <person name="Tsubouchi T."/>
            <person name="Morono Y."/>
            <person name="Uchiyama I."/>
            <person name="Ito T."/>
            <person name="Fujiyama A."/>
            <person name="Inagaki F."/>
            <person name="Takami H."/>
        </authorList>
    </citation>
    <scope>NUCLEOTIDE SEQUENCE</scope>
    <source>
        <strain evidence="1">Expedition CK06-06</strain>
    </source>
</reference>
<name>X1SVQ3_9ZZZZ</name>
<dbReference type="InterPro" id="IPR012338">
    <property type="entry name" value="Beta-lactam/transpept-like"/>
</dbReference>
<dbReference type="InterPro" id="IPR050789">
    <property type="entry name" value="Diverse_Enzym_Activities"/>
</dbReference>
<comment type="caution">
    <text evidence="1">The sequence shown here is derived from an EMBL/GenBank/DDBJ whole genome shotgun (WGS) entry which is preliminary data.</text>
</comment>
<dbReference type="SUPFAM" id="SSF56601">
    <property type="entry name" value="beta-lactamase/transpeptidase-like"/>
    <property type="match status" value="1"/>
</dbReference>
<proteinExistence type="predicted"/>
<organism evidence="1">
    <name type="scientific">marine sediment metagenome</name>
    <dbReference type="NCBI Taxonomy" id="412755"/>
    <lineage>
        <taxon>unclassified sequences</taxon>
        <taxon>metagenomes</taxon>
        <taxon>ecological metagenomes</taxon>
    </lineage>
</organism>
<evidence type="ECO:0000313" key="1">
    <source>
        <dbReference type="EMBL" id="GAI97142.1"/>
    </source>
</evidence>
<accession>X1SVQ3</accession>
<protein>
    <submittedName>
        <fullName evidence="1">Uncharacterized protein</fullName>
    </submittedName>
</protein>
<gene>
    <name evidence="1" type="ORF">S12H4_37178</name>
</gene>
<dbReference type="AlphaFoldDB" id="X1SVQ3"/>
<dbReference type="EMBL" id="BARW01022235">
    <property type="protein sequence ID" value="GAI97142.1"/>
    <property type="molecule type" value="Genomic_DNA"/>
</dbReference>